<dbReference type="EMBL" id="JAGPXF010000004">
    <property type="protein sequence ID" value="KAH7246627.1"/>
    <property type="molecule type" value="Genomic_DNA"/>
</dbReference>
<evidence type="ECO:0000313" key="3">
    <source>
        <dbReference type="EMBL" id="KAH7246627.1"/>
    </source>
</evidence>
<protein>
    <recommendedName>
        <fullName evidence="2">2EXR domain-containing protein</fullName>
    </recommendedName>
</protein>
<evidence type="ECO:0000313" key="4">
    <source>
        <dbReference type="Proteomes" id="UP000813427"/>
    </source>
</evidence>
<dbReference type="OrthoDB" id="3596450at2759"/>
<dbReference type="PANTHER" id="PTHR35910:SF6">
    <property type="entry name" value="2EXR DOMAIN-CONTAINING PROTEIN"/>
    <property type="match status" value="1"/>
</dbReference>
<dbReference type="Proteomes" id="UP000813427">
    <property type="component" value="Unassembled WGS sequence"/>
</dbReference>
<name>A0A8K0RVI5_9HYPO</name>
<accession>A0A8K0RVI5</accession>
<dbReference type="InterPro" id="IPR045518">
    <property type="entry name" value="2EXR"/>
</dbReference>
<evidence type="ECO:0000256" key="1">
    <source>
        <dbReference type="SAM" id="MobiDB-lite"/>
    </source>
</evidence>
<comment type="caution">
    <text evidence="3">The sequence shown here is derived from an EMBL/GenBank/DDBJ whole genome shotgun (WGS) entry which is preliminary data.</text>
</comment>
<organism evidence="3 4">
    <name type="scientific">Fusarium tricinctum</name>
    <dbReference type="NCBI Taxonomy" id="61284"/>
    <lineage>
        <taxon>Eukaryota</taxon>
        <taxon>Fungi</taxon>
        <taxon>Dikarya</taxon>
        <taxon>Ascomycota</taxon>
        <taxon>Pezizomycotina</taxon>
        <taxon>Sordariomycetes</taxon>
        <taxon>Hypocreomycetidae</taxon>
        <taxon>Hypocreales</taxon>
        <taxon>Nectriaceae</taxon>
        <taxon>Fusarium</taxon>
        <taxon>Fusarium tricinctum species complex</taxon>
    </lineage>
</organism>
<feature type="region of interest" description="Disordered" evidence="1">
    <location>
        <begin position="1"/>
        <end position="28"/>
    </location>
</feature>
<reference evidence="3" key="1">
    <citation type="journal article" date="2021" name="Nat. Commun.">
        <title>Genetic determinants of endophytism in the Arabidopsis root mycobiome.</title>
        <authorList>
            <person name="Mesny F."/>
            <person name="Miyauchi S."/>
            <person name="Thiergart T."/>
            <person name="Pickel B."/>
            <person name="Atanasova L."/>
            <person name="Karlsson M."/>
            <person name="Huettel B."/>
            <person name="Barry K.W."/>
            <person name="Haridas S."/>
            <person name="Chen C."/>
            <person name="Bauer D."/>
            <person name="Andreopoulos W."/>
            <person name="Pangilinan J."/>
            <person name="LaButti K."/>
            <person name="Riley R."/>
            <person name="Lipzen A."/>
            <person name="Clum A."/>
            <person name="Drula E."/>
            <person name="Henrissat B."/>
            <person name="Kohler A."/>
            <person name="Grigoriev I.V."/>
            <person name="Martin F.M."/>
            <person name="Hacquard S."/>
        </authorList>
    </citation>
    <scope>NUCLEOTIDE SEQUENCE</scope>
    <source>
        <strain evidence="3">MPI-SDFR-AT-0068</strain>
    </source>
</reference>
<proteinExistence type="predicted"/>
<dbReference type="Pfam" id="PF20150">
    <property type="entry name" value="2EXR"/>
    <property type="match status" value="1"/>
</dbReference>
<sequence>MAETLPPTTPSGDTHDPSPPNETSPTFHLFPKLPTEIRLAIWKHACFPRSQIDHGIQYVTVNIVKEDAEEEDLVIFDDNLEGYDDELAVESDENGYITLTAPKLPFDTPAGPSRPNASACLWDVGLWTACHESRLAVAEYHNLKGWRELREQPINTTQTNAWYDQAYPSTLIPHKEDKEWCPMVVPLFDIFCIDTTRIRSIPKSLYSMKLLTPFLNTRTFTIRETWNIALKFDSSWITRFPSTGSRLMKEETPRGLLANWLERFIDEVLQEPSIWIIDDSVGWVASCEQNLNPVYRDCDDEYIQIDWDDARYNGVKGDATFFLDYLSHLLDDGDDFFPLRAKSVVNLLVRKDNQLSQELEEDF</sequence>
<gene>
    <name evidence="3" type="ORF">BKA59DRAFT_528529</name>
</gene>
<feature type="domain" description="2EXR" evidence="2">
    <location>
        <begin position="27"/>
        <end position="140"/>
    </location>
</feature>
<keyword evidence="4" id="KW-1185">Reference proteome</keyword>
<evidence type="ECO:0000259" key="2">
    <source>
        <dbReference type="Pfam" id="PF20150"/>
    </source>
</evidence>
<dbReference type="AlphaFoldDB" id="A0A8K0RVI5"/>
<dbReference type="PANTHER" id="PTHR35910">
    <property type="entry name" value="2EXR DOMAIN-CONTAINING PROTEIN"/>
    <property type="match status" value="1"/>
</dbReference>